<dbReference type="GO" id="GO:0016301">
    <property type="term" value="F:kinase activity"/>
    <property type="evidence" value="ECO:0007669"/>
    <property type="project" value="UniProtKB-KW"/>
</dbReference>
<evidence type="ECO:0000259" key="8">
    <source>
        <dbReference type="PROSITE" id="PS51100"/>
    </source>
</evidence>
<dbReference type="GeneID" id="61924571"/>
<organism evidence="9 10">
    <name type="scientific">Clostridium innocuum</name>
    <dbReference type="NCBI Taxonomy" id="1522"/>
    <lineage>
        <taxon>Bacteria</taxon>
        <taxon>Bacillati</taxon>
        <taxon>Bacillota</taxon>
        <taxon>Clostridia</taxon>
        <taxon>Eubacteriales</taxon>
        <taxon>Clostridiaceae</taxon>
        <taxon>Clostridium</taxon>
    </lineage>
</organism>
<keyword evidence="1" id="KW-0813">Transport</keyword>
<dbReference type="Pfam" id="PF02302">
    <property type="entry name" value="PTS_IIB"/>
    <property type="match status" value="1"/>
</dbReference>
<dbReference type="SUPFAM" id="SSF52794">
    <property type="entry name" value="PTS system IIB component-like"/>
    <property type="match status" value="1"/>
</dbReference>
<dbReference type="PROSITE" id="PS51100">
    <property type="entry name" value="PTS_EIIB_TYPE_3"/>
    <property type="match status" value="1"/>
</dbReference>
<keyword evidence="6" id="KW-0418">Kinase</keyword>
<dbReference type="RefSeq" id="WP_002607365.1">
    <property type="nucleotide sequence ID" value="NZ_BAAACC010000020.1"/>
</dbReference>
<feature type="modified residue" description="Phosphocysteine; by EIIA" evidence="7">
    <location>
        <position position="7"/>
    </location>
</feature>
<evidence type="ECO:0000256" key="1">
    <source>
        <dbReference type="ARBA" id="ARBA00022448"/>
    </source>
</evidence>
<dbReference type="GO" id="GO:0008982">
    <property type="term" value="F:protein-N(PI)-phosphohistidine-sugar phosphotransferase activity"/>
    <property type="evidence" value="ECO:0007669"/>
    <property type="project" value="InterPro"/>
</dbReference>
<dbReference type="PANTHER" id="PTHR34581">
    <property type="entry name" value="PTS SYSTEM N,N'-DIACETYLCHITOBIOSE-SPECIFIC EIIB COMPONENT"/>
    <property type="match status" value="1"/>
</dbReference>
<evidence type="ECO:0000256" key="4">
    <source>
        <dbReference type="ARBA" id="ARBA00022679"/>
    </source>
</evidence>
<accession>A0AAP9MC60</accession>
<dbReference type="EMBL" id="CP048838">
    <property type="protein sequence ID" value="QJA01555.1"/>
    <property type="molecule type" value="Genomic_DNA"/>
</dbReference>
<dbReference type="InterPro" id="IPR036095">
    <property type="entry name" value="PTS_EIIB-like_sf"/>
</dbReference>
<evidence type="ECO:0000256" key="2">
    <source>
        <dbReference type="ARBA" id="ARBA00022553"/>
    </source>
</evidence>
<dbReference type="InterPro" id="IPR051819">
    <property type="entry name" value="PTS_sugar-specific_EIIB"/>
</dbReference>
<keyword evidence="5" id="KW-0598">Phosphotransferase system</keyword>
<name>A0AAP9MC60_CLOIN</name>
<evidence type="ECO:0000256" key="7">
    <source>
        <dbReference type="PROSITE-ProRule" id="PRU00423"/>
    </source>
</evidence>
<proteinExistence type="predicted"/>
<dbReference type="Proteomes" id="UP000503330">
    <property type="component" value="Chromosome"/>
</dbReference>
<sequence>MKIILLCGSGASSGFMAASMRKEAKTRGLDYEIEAHSESEIQNYIDEVDCVMIGPHLAYLEDELREELLSGTRLLVMEHSYYAKLDGKKALDHLHKVLKDS</sequence>
<evidence type="ECO:0000313" key="10">
    <source>
        <dbReference type="Proteomes" id="UP000503330"/>
    </source>
</evidence>
<keyword evidence="4" id="KW-0808">Transferase</keyword>
<feature type="domain" description="PTS EIIB type-3" evidence="8">
    <location>
        <begin position="1"/>
        <end position="101"/>
    </location>
</feature>
<keyword evidence="2" id="KW-0597">Phosphoprotein</keyword>
<dbReference type="Gene3D" id="3.40.50.2300">
    <property type="match status" value="1"/>
</dbReference>
<evidence type="ECO:0000313" key="9">
    <source>
        <dbReference type="EMBL" id="QJA01555.1"/>
    </source>
</evidence>
<evidence type="ECO:0000256" key="3">
    <source>
        <dbReference type="ARBA" id="ARBA00022597"/>
    </source>
</evidence>
<reference evidence="9 10" key="1">
    <citation type="submission" date="2020-02" db="EMBL/GenBank/DDBJ databases">
        <authorList>
            <person name="Kociolek L.K."/>
            <person name="Ozer E.A."/>
        </authorList>
    </citation>
    <scope>NUCLEOTIDE SEQUENCE [LARGE SCALE GENOMIC DNA]</scope>
    <source>
        <strain evidence="9 10">ATCC 14501</strain>
    </source>
</reference>
<dbReference type="InterPro" id="IPR013012">
    <property type="entry name" value="PTS_EIIB_3"/>
</dbReference>
<dbReference type="GO" id="GO:0009401">
    <property type="term" value="P:phosphoenolpyruvate-dependent sugar phosphotransferase system"/>
    <property type="evidence" value="ECO:0007669"/>
    <property type="project" value="UniProtKB-KW"/>
</dbReference>
<keyword evidence="3 9" id="KW-0762">Sugar transport</keyword>
<gene>
    <name evidence="9" type="ORF">G4D54_03500</name>
</gene>
<dbReference type="PANTHER" id="PTHR34581:SF2">
    <property type="entry name" value="PTS SYSTEM N,N'-DIACETYLCHITOBIOSE-SPECIFIC EIIB COMPONENT"/>
    <property type="match status" value="1"/>
</dbReference>
<evidence type="ECO:0000256" key="6">
    <source>
        <dbReference type="ARBA" id="ARBA00022777"/>
    </source>
</evidence>
<dbReference type="AlphaFoldDB" id="A0AAP9MC60"/>
<dbReference type="InterPro" id="IPR003501">
    <property type="entry name" value="PTS_EIIB_2/3"/>
</dbReference>
<evidence type="ECO:0000256" key="5">
    <source>
        <dbReference type="ARBA" id="ARBA00022683"/>
    </source>
</evidence>
<protein>
    <submittedName>
        <fullName evidence="9">PTS sugar transporter subunit IIB</fullName>
    </submittedName>
</protein>